<keyword evidence="3" id="KW-0808">Transferase</keyword>
<evidence type="ECO:0000256" key="3">
    <source>
        <dbReference type="ARBA" id="ARBA00022679"/>
    </source>
</evidence>
<comment type="caution">
    <text evidence="10">The sequence shown here is derived from an EMBL/GenBank/DDBJ whole genome shotgun (WGS) entry which is preliminary data.</text>
</comment>
<dbReference type="InterPro" id="IPR031127">
    <property type="entry name" value="E3_UB_ligase_RBR"/>
</dbReference>
<reference evidence="10 11" key="1">
    <citation type="journal article" date="2023" name="Nat. Commun.">
        <title>Origin of minicircular mitochondrial genomes in red algae.</title>
        <authorList>
            <person name="Lee Y."/>
            <person name="Cho C.H."/>
            <person name="Lee Y.M."/>
            <person name="Park S.I."/>
            <person name="Yang J.H."/>
            <person name="West J.A."/>
            <person name="Bhattacharya D."/>
            <person name="Yoon H.S."/>
        </authorList>
    </citation>
    <scope>NUCLEOTIDE SEQUENCE [LARGE SCALE GENOMIC DNA]</scope>
    <source>
        <strain evidence="10 11">CCMP1338</strain>
        <tissue evidence="10">Whole cell</tissue>
    </source>
</reference>
<dbReference type="GO" id="GO:0016567">
    <property type="term" value="P:protein ubiquitination"/>
    <property type="evidence" value="ECO:0007669"/>
    <property type="project" value="InterPro"/>
</dbReference>
<dbReference type="InterPro" id="IPR013083">
    <property type="entry name" value="Znf_RING/FYVE/PHD"/>
</dbReference>
<evidence type="ECO:0000256" key="7">
    <source>
        <dbReference type="ARBA" id="ARBA00022786"/>
    </source>
</evidence>
<sequence>MICRVCFEANESPKRPLCLLHSEFCEKCEWAYLKHALSDRFQFPVRCMDDTCSDIISVKAVEESRLLSNGELGKFKRFQNEASPNGVRYCPEPSCAAAIRHEFGRSKGTESCSECGLRICTECYAVAHEGTCNSELSLIETALLLREGYRKCGCGALVERVEGCNAVVCVCKQKLCYNCGSKIPARSHTCPFGCLLSENNANEREETDDVDTAWSTAADRTVGWIQCFFMSLTSFAQFADNHHVDN</sequence>
<dbReference type="InterPro" id="IPR002867">
    <property type="entry name" value="IBR_dom"/>
</dbReference>
<keyword evidence="8" id="KW-0862">Zinc</keyword>
<evidence type="ECO:0000313" key="11">
    <source>
        <dbReference type="Proteomes" id="UP001157974"/>
    </source>
</evidence>
<evidence type="ECO:0000313" key="10">
    <source>
        <dbReference type="EMBL" id="KAJ8902578.1"/>
    </source>
</evidence>
<comment type="catalytic activity">
    <reaction evidence="1">
        <text>[E2 ubiquitin-conjugating enzyme]-S-ubiquitinyl-L-cysteine + [acceptor protein]-L-lysine = [E2 ubiquitin-conjugating enzyme]-L-cysteine + [acceptor protein]-N(6)-ubiquitinyl-L-lysine.</text>
        <dbReference type="EC" id="2.3.2.31"/>
    </reaction>
</comment>
<organism evidence="10 11">
    <name type="scientific">Rhodosorus marinus</name>
    <dbReference type="NCBI Taxonomy" id="101924"/>
    <lineage>
        <taxon>Eukaryota</taxon>
        <taxon>Rhodophyta</taxon>
        <taxon>Stylonematophyceae</taxon>
        <taxon>Stylonematales</taxon>
        <taxon>Stylonemataceae</taxon>
        <taxon>Rhodosorus</taxon>
    </lineage>
</organism>
<keyword evidence="4" id="KW-0479">Metal-binding</keyword>
<keyword evidence="7" id="KW-0833">Ubl conjugation pathway</keyword>
<dbReference type="SUPFAM" id="SSF57850">
    <property type="entry name" value="RING/U-box"/>
    <property type="match status" value="2"/>
</dbReference>
<dbReference type="Gene3D" id="1.20.120.1750">
    <property type="match status" value="1"/>
</dbReference>
<dbReference type="GO" id="GO:0008270">
    <property type="term" value="F:zinc ion binding"/>
    <property type="evidence" value="ECO:0007669"/>
    <property type="project" value="UniProtKB-KW"/>
</dbReference>
<evidence type="ECO:0000256" key="6">
    <source>
        <dbReference type="ARBA" id="ARBA00022771"/>
    </source>
</evidence>
<evidence type="ECO:0000256" key="5">
    <source>
        <dbReference type="ARBA" id="ARBA00022737"/>
    </source>
</evidence>
<gene>
    <name evidence="10" type="ORF">NDN08_006979</name>
</gene>
<protein>
    <recommendedName>
        <fullName evidence="2">RBR-type E3 ubiquitin transferase</fullName>
        <ecNumber evidence="2">2.3.2.31</ecNumber>
    </recommendedName>
</protein>
<dbReference type="PANTHER" id="PTHR11685">
    <property type="entry name" value="RBR FAMILY RING FINGER AND IBR DOMAIN-CONTAINING"/>
    <property type="match status" value="1"/>
</dbReference>
<feature type="domain" description="RING-type" evidence="9">
    <location>
        <begin position="1"/>
        <end position="198"/>
    </location>
</feature>
<keyword evidence="5" id="KW-0677">Repeat</keyword>
<dbReference type="Proteomes" id="UP001157974">
    <property type="component" value="Unassembled WGS sequence"/>
</dbReference>
<dbReference type="EC" id="2.3.2.31" evidence="2"/>
<keyword evidence="6" id="KW-0863">Zinc-finger</keyword>
<dbReference type="PROSITE" id="PS51873">
    <property type="entry name" value="TRIAD"/>
    <property type="match status" value="1"/>
</dbReference>
<dbReference type="InterPro" id="IPR044066">
    <property type="entry name" value="TRIAD_supradom"/>
</dbReference>
<proteinExistence type="predicted"/>
<dbReference type="GO" id="GO:0061630">
    <property type="term" value="F:ubiquitin protein ligase activity"/>
    <property type="evidence" value="ECO:0007669"/>
    <property type="project" value="UniProtKB-EC"/>
</dbReference>
<dbReference type="AlphaFoldDB" id="A0AAV8UM18"/>
<accession>A0AAV8UM18</accession>
<dbReference type="EMBL" id="JAMWBK010000009">
    <property type="protein sequence ID" value="KAJ8902578.1"/>
    <property type="molecule type" value="Genomic_DNA"/>
</dbReference>
<evidence type="ECO:0000256" key="1">
    <source>
        <dbReference type="ARBA" id="ARBA00001798"/>
    </source>
</evidence>
<dbReference type="Pfam" id="PF01485">
    <property type="entry name" value="IBR"/>
    <property type="match status" value="1"/>
</dbReference>
<dbReference type="CDD" id="cd20335">
    <property type="entry name" value="BRcat_RBR"/>
    <property type="match status" value="1"/>
</dbReference>
<evidence type="ECO:0000256" key="4">
    <source>
        <dbReference type="ARBA" id="ARBA00022723"/>
    </source>
</evidence>
<evidence type="ECO:0000256" key="8">
    <source>
        <dbReference type="ARBA" id="ARBA00022833"/>
    </source>
</evidence>
<evidence type="ECO:0000256" key="2">
    <source>
        <dbReference type="ARBA" id="ARBA00012251"/>
    </source>
</evidence>
<keyword evidence="11" id="KW-1185">Reference proteome</keyword>
<evidence type="ECO:0000259" key="9">
    <source>
        <dbReference type="PROSITE" id="PS51873"/>
    </source>
</evidence>
<dbReference type="Gene3D" id="3.30.40.10">
    <property type="entry name" value="Zinc/RING finger domain, C3HC4 (zinc finger)"/>
    <property type="match status" value="1"/>
</dbReference>
<name>A0AAV8UM18_9RHOD</name>